<protein>
    <submittedName>
        <fullName evidence="2">Os04g0550300 protein</fullName>
    </submittedName>
</protein>
<reference evidence="2 3" key="1">
    <citation type="journal article" date="2005" name="Nature">
        <title>The map-based sequence of the rice genome.</title>
        <authorList>
            <consortium name="International rice genome sequencing project (IRGSP)"/>
            <person name="Matsumoto T."/>
            <person name="Wu J."/>
            <person name="Kanamori H."/>
            <person name="Katayose Y."/>
            <person name="Fujisawa M."/>
            <person name="Namiki N."/>
            <person name="Mizuno H."/>
            <person name="Yamamoto K."/>
            <person name="Antonio B.A."/>
            <person name="Baba T."/>
            <person name="Sakata K."/>
            <person name="Nagamura Y."/>
            <person name="Aoki H."/>
            <person name="Arikawa K."/>
            <person name="Arita K."/>
            <person name="Bito T."/>
            <person name="Chiden Y."/>
            <person name="Fujitsuka N."/>
            <person name="Fukunaka R."/>
            <person name="Hamada M."/>
            <person name="Harada C."/>
            <person name="Hayashi A."/>
            <person name="Hijishita S."/>
            <person name="Honda M."/>
            <person name="Hosokawa S."/>
            <person name="Ichikawa Y."/>
            <person name="Idonuma A."/>
            <person name="Iijima M."/>
            <person name="Ikeda M."/>
            <person name="Ikeno M."/>
            <person name="Ito K."/>
            <person name="Ito S."/>
            <person name="Ito T."/>
            <person name="Ito Y."/>
            <person name="Ito Y."/>
            <person name="Iwabuchi A."/>
            <person name="Kamiya K."/>
            <person name="Karasawa W."/>
            <person name="Kurita K."/>
            <person name="Katagiri S."/>
            <person name="Kikuta A."/>
            <person name="Kobayashi H."/>
            <person name="Kobayashi N."/>
            <person name="Machita K."/>
            <person name="Maehara T."/>
            <person name="Masukawa M."/>
            <person name="Mizubayashi T."/>
            <person name="Mukai Y."/>
            <person name="Nagasaki H."/>
            <person name="Nagata Y."/>
            <person name="Naito S."/>
            <person name="Nakashima M."/>
            <person name="Nakama Y."/>
            <person name="Nakamichi Y."/>
            <person name="Nakamura M."/>
            <person name="Meguro A."/>
            <person name="Negishi M."/>
            <person name="Ohta I."/>
            <person name="Ohta T."/>
            <person name="Okamoto M."/>
            <person name="Ono N."/>
            <person name="Saji S."/>
            <person name="Sakaguchi M."/>
            <person name="Sakai K."/>
            <person name="Shibata M."/>
            <person name="Shimokawa T."/>
            <person name="Song J."/>
            <person name="Takazaki Y."/>
            <person name="Terasawa K."/>
            <person name="Tsugane M."/>
            <person name="Tsuji K."/>
            <person name="Ueda S."/>
            <person name="Waki K."/>
            <person name="Yamagata H."/>
            <person name="Yamamoto M."/>
            <person name="Yamamoto S."/>
            <person name="Yamane H."/>
            <person name="Yoshiki S."/>
            <person name="Yoshihara R."/>
            <person name="Yukawa K."/>
            <person name="Zhong H."/>
            <person name="Yano M."/>
            <person name="Yuan Q."/>
            <person name="Ouyang S."/>
            <person name="Liu J."/>
            <person name="Jones K.M."/>
            <person name="Gansberger K."/>
            <person name="Moffat K."/>
            <person name="Hill J."/>
            <person name="Bera J."/>
            <person name="Fadrosh D."/>
            <person name="Jin S."/>
            <person name="Johri S."/>
            <person name="Kim M."/>
            <person name="Overton L."/>
            <person name="Reardon M."/>
            <person name="Tsitrin T."/>
            <person name="Vuong H."/>
            <person name="Weaver B."/>
            <person name="Ciecko A."/>
            <person name="Tallon L."/>
            <person name="Jackson J."/>
            <person name="Pai G."/>
            <person name="Aken S.V."/>
            <person name="Utterback T."/>
            <person name="Reidmuller S."/>
            <person name="Feldblyum T."/>
            <person name="Hsiao J."/>
            <person name="Zismann V."/>
            <person name="Iobst S."/>
            <person name="de Vazeille A.R."/>
            <person name="Buell C.R."/>
            <person name="Ying K."/>
            <person name="Li Y."/>
            <person name="Lu T."/>
            <person name="Huang Y."/>
            <person name="Zhao Q."/>
            <person name="Feng Q."/>
            <person name="Zhang L."/>
            <person name="Zhu J."/>
            <person name="Weng Q."/>
            <person name="Mu J."/>
            <person name="Lu Y."/>
            <person name="Fan D."/>
            <person name="Liu Y."/>
            <person name="Guan J."/>
            <person name="Zhang Y."/>
            <person name="Yu S."/>
            <person name="Liu X."/>
            <person name="Zhang Y."/>
            <person name="Hong G."/>
            <person name="Han B."/>
            <person name="Choisne N."/>
            <person name="Demange N."/>
            <person name="Orjeda G."/>
            <person name="Samain S."/>
            <person name="Cattolico L."/>
            <person name="Pelletier E."/>
            <person name="Couloux A."/>
            <person name="Segurens B."/>
            <person name="Wincker P."/>
            <person name="D'Hont A."/>
            <person name="Scarpelli C."/>
            <person name="Weissenbach J."/>
            <person name="Salanoubat M."/>
            <person name="Quetier F."/>
            <person name="Yu Y."/>
            <person name="Kim H.R."/>
            <person name="Rambo T."/>
            <person name="Currie J."/>
            <person name="Collura K."/>
            <person name="Luo M."/>
            <person name="Yang T."/>
            <person name="Ammiraju J.S.S."/>
            <person name="Engler F."/>
            <person name="Soderlund C."/>
            <person name="Wing R.A."/>
            <person name="Palmer L.E."/>
            <person name="de la Bastide M."/>
            <person name="Spiegel L."/>
            <person name="Nascimento L."/>
            <person name="Zutavern T."/>
            <person name="O'Shaughnessy A."/>
            <person name="Dike S."/>
            <person name="Dedhia N."/>
            <person name="Preston R."/>
            <person name="Balija V."/>
            <person name="McCombie W.R."/>
            <person name="Chow T."/>
            <person name="Chen H."/>
            <person name="Chung M."/>
            <person name="Chen C."/>
            <person name="Shaw J."/>
            <person name="Wu H."/>
            <person name="Hsiao K."/>
            <person name="Chao Y."/>
            <person name="Chu M."/>
            <person name="Cheng C."/>
            <person name="Hour A."/>
            <person name="Lee P."/>
            <person name="Lin S."/>
            <person name="Lin Y."/>
            <person name="Liou J."/>
            <person name="Liu S."/>
            <person name="Hsing Y."/>
            <person name="Raghuvanshi S."/>
            <person name="Mohanty A."/>
            <person name="Bharti A.K."/>
            <person name="Gaur A."/>
            <person name="Gupta V."/>
            <person name="Kumar D."/>
            <person name="Ravi V."/>
            <person name="Vij S."/>
            <person name="Kapur A."/>
            <person name="Khurana P."/>
            <person name="Khurana P."/>
            <person name="Khurana J.P."/>
            <person name="Tyagi A.K."/>
            <person name="Gaikwad K."/>
            <person name="Singh A."/>
            <person name="Dalal V."/>
            <person name="Srivastava S."/>
            <person name="Dixit A."/>
            <person name="Pal A.K."/>
            <person name="Ghazi I.A."/>
            <person name="Yadav M."/>
            <person name="Pandit A."/>
            <person name="Bhargava A."/>
            <person name="Sureshbabu K."/>
            <person name="Batra K."/>
            <person name="Sharma T.R."/>
            <person name="Mohapatra T."/>
            <person name="Singh N.K."/>
            <person name="Messing J."/>
            <person name="Nelson A.B."/>
            <person name="Fuks G."/>
            <person name="Kavchok S."/>
            <person name="Keizer G."/>
            <person name="Linton E."/>
            <person name="Llaca V."/>
            <person name="Song R."/>
            <person name="Tanyolac B."/>
            <person name="Young S."/>
            <person name="Ho-Il K."/>
            <person name="Hahn J.H."/>
            <person name="Sangsakoo G."/>
            <person name="Vanavichit A."/>
            <person name="de Mattos Luiz.A.T."/>
            <person name="Zimmer P.D."/>
            <person name="Malone G."/>
            <person name="Dellagostin O."/>
            <person name="de Oliveira A.C."/>
            <person name="Bevan M."/>
            <person name="Bancroft I."/>
            <person name="Minx P."/>
            <person name="Cordum H."/>
            <person name="Wilson R."/>
            <person name="Cheng Z."/>
            <person name="Jin W."/>
            <person name="Jiang J."/>
            <person name="Leong S.A."/>
            <person name="Iwama H."/>
            <person name="Gojobori T."/>
            <person name="Itoh T."/>
            <person name="Niimura Y."/>
            <person name="Fujii Y."/>
            <person name="Habara T."/>
            <person name="Sakai H."/>
            <person name="Sato Y."/>
            <person name="Wilson G."/>
            <person name="Kumar K."/>
            <person name="McCouch S."/>
            <person name="Juretic N."/>
            <person name="Hoen D."/>
            <person name="Wright S."/>
            <person name="Bruskiewich R."/>
            <person name="Bureau T."/>
            <person name="Miyao A."/>
            <person name="Hirochika H."/>
            <person name="Nishikawa T."/>
            <person name="Kadowaki K."/>
            <person name="Sugiura M."/>
            <person name="Burr B."/>
            <person name="Sasaki T."/>
        </authorList>
    </citation>
    <scope>NUCLEOTIDE SEQUENCE [LARGE SCALE GENOMIC DNA]</scope>
    <source>
        <strain evidence="3">cv. Nipponbare</strain>
    </source>
</reference>
<sequence>MEFHRHAGGAKGCCRLRDGGRRRQTQAAASARPRIGVSRRRQLARVHASVCAPRRVAGGQSAPPSAAFSSWRVSSFLDPPSPHLHITVRFLILIE</sequence>
<feature type="compositionally biased region" description="Low complexity" evidence="1">
    <location>
        <begin position="25"/>
        <end position="34"/>
    </location>
</feature>
<dbReference type="Gramene" id="Os04t0550300-01">
    <property type="protein sequence ID" value="Os04t0550300-01"/>
    <property type="gene ID" value="Os04g0550300"/>
</dbReference>
<dbReference type="AlphaFoldDB" id="A0A0P0WDD5"/>
<dbReference type="KEGG" id="dosa:Os04g0550300"/>
<dbReference type="Proteomes" id="UP000000763">
    <property type="component" value="Chromosome 4"/>
</dbReference>
<accession>A0A0P0WDD5</accession>
<proteinExistence type="predicted"/>
<dbReference type="EMBL" id="AP008210">
    <property type="protein sequence ID" value="BAF15402.1"/>
    <property type="molecule type" value="Genomic_DNA"/>
</dbReference>
<dbReference type="OMA" id="MEFHRHA"/>
<evidence type="ECO:0000313" key="3">
    <source>
        <dbReference type="Proteomes" id="UP000000763"/>
    </source>
</evidence>
<name>A0A0P0WDD5_ORYSJ</name>
<feature type="region of interest" description="Disordered" evidence="1">
    <location>
        <begin position="1"/>
        <end position="41"/>
    </location>
</feature>
<evidence type="ECO:0000256" key="1">
    <source>
        <dbReference type="SAM" id="MobiDB-lite"/>
    </source>
</evidence>
<organism evidence="2 3">
    <name type="scientific">Oryza sativa subsp. japonica</name>
    <name type="common">Rice</name>
    <dbReference type="NCBI Taxonomy" id="39947"/>
    <lineage>
        <taxon>Eukaryota</taxon>
        <taxon>Viridiplantae</taxon>
        <taxon>Streptophyta</taxon>
        <taxon>Embryophyta</taxon>
        <taxon>Tracheophyta</taxon>
        <taxon>Spermatophyta</taxon>
        <taxon>Magnoliopsida</taxon>
        <taxon>Liliopsida</taxon>
        <taxon>Poales</taxon>
        <taxon>Poaceae</taxon>
        <taxon>BOP clade</taxon>
        <taxon>Oryzoideae</taxon>
        <taxon>Oryzeae</taxon>
        <taxon>Oryzinae</taxon>
        <taxon>Oryza</taxon>
        <taxon>Oryza sativa</taxon>
    </lineage>
</organism>
<reference evidence="3" key="2">
    <citation type="journal article" date="2008" name="Nucleic Acids Res.">
        <title>The rice annotation project database (RAP-DB): 2008 update.</title>
        <authorList>
            <consortium name="The rice annotation project (RAP)"/>
        </authorList>
    </citation>
    <scope>GENOME REANNOTATION</scope>
    <source>
        <strain evidence="3">cv. Nipponbare</strain>
    </source>
</reference>
<evidence type="ECO:0000313" key="2">
    <source>
        <dbReference type="EMBL" id="BAF15402.1"/>
    </source>
</evidence>
<gene>
    <name evidence="2" type="ordered locus">Os04g0550300</name>
</gene>